<dbReference type="GeneTree" id="ENSGT00950000183034"/>
<evidence type="ECO:0000256" key="3">
    <source>
        <dbReference type="ARBA" id="ARBA00022553"/>
    </source>
</evidence>
<dbReference type="SMART" id="SM00355">
    <property type="entry name" value="ZnF_C2H2"/>
    <property type="match status" value="7"/>
</dbReference>
<dbReference type="OMA" id="CHHIHYV"/>
<dbReference type="eggNOG" id="KOG1721">
    <property type="taxonomic scope" value="Eukaryota"/>
</dbReference>
<gene>
    <name evidence="15" type="primary">ZNF654</name>
</gene>
<dbReference type="InParanoid" id="G3NU87"/>
<reference evidence="15 16" key="1">
    <citation type="journal article" date="2021" name="G3 (Bethesda)">
        <title>Improved contiguity of the threespine stickleback genome using long-read sequencing.</title>
        <authorList>
            <person name="Nath S."/>
            <person name="Shaw D.E."/>
            <person name="White M.A."/>
        </authorList>
    </citation>
    <scope>NUCLEOTIDE SEQUENCE [LARGE SCALE GENOMIC DNA]</scope>
    <source>
        <strain evidence="15 16">Lake Benthic</strain>
    </source>
</reference>
<evidence type="ECO:0000256" key="10">
    <source>
        <dbReference type="ARBA" id="ARBA00023163"/>
    </source>
</evidence>
<keyword evidence="9" id="KW-0238">DNA-binding</keyword>
<organism evidence="15 16">
    <name type="scientific">Gasterosteus aculeatus aculeatus</name>
    <name type="common">three-spined stickleback</name>
    <dbReference type="NCBI Taxonomy" id="481459"/>
    <lineage>
        <taxon>Eukaryota</taxon>
        <taxon>Metazoa</taxon>
        <taxon>Chordata</taxon>
        <taxon>Craniata</taxon>
        <taxon>Vertebrata</taxon>
        <taxon>Euteleostomi</taxon>
        <taxon>Actinopterygii</taxon>
        <taxon>Neopterygii</taxon>
        <taxon>Teleostei</taxon>
        <taxon>Neoteleostei</taxon>
        <taxon>Acanthomorphata</taxon>
        <taxon>Eupercaria</taxon>
        <taxon>Perciformes</taxon>
        <taxon>Cottioidei</taxon>
        <taxon>Gasterosteales</taxon>
        <taxon>Gasterosteidae</taxon>
        <taxon>Gasterosteus</taxon>
    </lineage>
</organism>
<feature type="region of interest" description="Disordered" evidence="13">
    <location>
        <begin position="763"/>
        <end position="793"/>
    </location>
</feature>
<evidence type="ECO:0000256" key="9">
    <source>
        <dbReference type="ARBA" id="ARBA00023125"/>
    </source>
</evidence>
<dbReference type="PROSITE" id="PS00028">
    <property type="entry name" value="ZINC_FINGER_C2H2_1"/>
    <property type="match status" value="4"/>
</dbReference>
<evidence type="ECO:0000313" key="16">
    <source>
        <dbReference type="Proteomes" id="UP000007635"/>
    </source>
</evidence>
<dbReference type="GO" id="GO:0008270">
    <property type="term" value="F:zinc ion binding"/>
    <property type="evidence" value="ECO:0007669"/>
    <property type="project" value="UniProtKB-KW"/>
</dbReference>
<evidence type="ECO:0000256" key="13">
    <source>
        <dbReference type="SAM" id="MobiDB-lite"/>
    </source>
</evidence>
<feature type="domain" description="C2H2-type" evidence="14">
    <location>
        <begin position="1082"/>
        <end position="1111"/>
    </location>
</feature>
<evidence type="ECO:0000256" key="2">
    <source>
        <dbReference type="ARBA" id="ARBA00006991"/>
    </source>
</evidence>
<dbReference type="STRING" id="69293.ENSGACP00000008905"/>
<keyword evidence="7" id="KW-0862">Zinc</keyword>
<sequence>MADSESDLETDRLELALDTLCDRHCSNESSLKSKGYCSEFCELVEEYTGQWQVPLPQLKVLRTALCSFTKATAAFPDDCHHIHYVLSSMALSFFELMLFFSKEEFVEEPLKDILDSFQECHSQLQRHRNIYLQHVKLIIKAGGPWENLVLQGILKEANLTLKEVDDYLSSELPVFFELRIRYLQACERMQEAMALSKSCLENSEAGKHLYFHQAYLTCLYKASLHEHLHKEMAEIDGRDAVEIICNTESVEKDELLLSLCKAFLTQQLHNGDMYYIWDLVFIWSRLHLRAHPSTRGFLAECLQLASSATNVRAIFPFIKLVTTELGVEGVPVCVELCARALQLGDTQADGVTRSLVCKTIAFLLPHDLEICRACALLVFCQERTLEAYRTVCLLYMHPDQEPHPQNSPVRTSVRFHIVQMLKEQLCFDPEFWNLMTLRTHCLGLMSDKVMKAVVLSEMEEEEEKGNREELLINARVNDSCAQGHDPGQRSVARGGKKCVAPSNIVLLKRRKWRKRLRSRNQSLSDDEADRGDDPEFKYNLKATSYGHKPVYSLRHVKANIENAAIVKAPLNRKREYLSRCVKSQILKRKGWKKRWLQGLPRLEQVQPVKEKKGKVSENKVKSKGKKRGRKPLQKMELSYPDNELCVSEEEFCFEDITDTDDREPDMPQLENELEPKSQRKENRFEQMDNLERENELEKHPDLVCSSSPIEKNPKGSQTQFSEALSEEPQAAVPSVDAGPELDGPPLKLLVCPIEVLHNYSLKFKKPDGEKPPESLAPEEVNGDTEQEAQSTEETEVLNTEVKAKGTCKDKVRRTQQYAHLTYHCDLCRKDYKGLNIMRHALSHLKSGKLECILCGKRFKQLPFAKKHILDHIDEMSKQKPPVRQPCTEDIPAANGAVRDVKNKSPPPNENQTCISAEEAPGQRSGGKTKAPALKREDRIIRNLRSLIKKTSVLHKRCKNPDARPSKLVEFNDEQVVIDNGTVTVRNPSVVVEEVEEEEKPAGENCCGADTYHLCPSESCDRVFLKISATLTKHALKCHISEEKVLEKTFVWTKHKCTLCLRQIQFLQHYKDHMKLHGTALQHFCYHLECKQRFSTLQDLKDHVKTHQPFRPQCSVTDCEKIFSSAQGLYDHEWRHYIPAPQKEELELGPSRQVKESEEAPWKQRVKVEDLWLQSKKAQRESLSPGHLEAFREMTKTEDQLCKVNVPDSSHDPSKPHNGSGNAVGHEPTDGRQDAVNGHEGETRPGLLQANIFACHAAPSAPSKSCRKKTPIEWDPLNVRDLEEMSTLSEGVQKTLGEPHITEHKTFKPEDPAYATFVKAPFIRPPPSTYLDESMLSMRKRRSNEEVAPKKNVYWSNKKNKEAGSEKQQAEENVSSAQKTRRRCDKCLSSFATVEELQKHKSLNTCSSLFGFDSDDDS</sequence>
<feature type="compositionally biased region" description="Basic and acidic residues" evidence="13">
    <location>
        <begin position="608"/>
        <end position="620"/>
    </location>
</feature>
<dbReference type="Pfam" id="PF25580">
    <property type="entry name" value="TPR_Rlf"/>
    <property type="match status" value="1"/>
</dbReference>
<evidence type="ECO:0000256" key="4">
    <source>
        <dbReference type="ARBA" id="ARBA00022723"/>
    </source>
</evidence>
<evidence type="ECO:0000256" key="8">
    <source>
        <dbReference type="ARBA" id="ARBA00023015"/>
    </source>
</evidence>
<keyword evidence="5" id="KW-0677">Repeat</keyword>
<feature type="region of interest" description="Disordered" evidence="13">
    <location>
        <begin position="893"/>
        <end position="931"/>
    </location>
</feature>
<feature type="compositionally biased region" description="Basic and acidic residues" evidence="13">
    <location>
        <begin position="1358"/>
        <end position="1369"/>
    </location>
</feature>
<dbReference type="PANTHER" id="PTHR15507">
    <property type="entry name" value="ZINC FINGER PROTEIN RLF"/>
    <property type="match status" value="1"/>
</dbReference>
<dbReference type="Ensembl" id="ENSGACT00000008925.2">
    <property type="protein sequence ID" value="ENSGACP00000008905.2"/>
    <property type="gene ID" value="ENSGACG00000006724.2"/>
</dbReference>
<dbReference type="GO" id="GO:0003677">
    <property type="term" value="F:DNA binding"/>
    <property type="evidence" value="ECO:0007669"/>
    <property type="project" value="UniProtKB-KW"/>
</dbReference>
<keyword evidence="16" id="KW-1185">Reference proteome</keyword>
<feature type="domain" description="C2H2-type" evidence="14">
    <location>
        <begin position="849"/>
        <end position="876"/>
    </location>
</feature>
<comment type="subcellular location">
    <subcellularLocation>
        <location evidence="1">Nucleus</location>
    </subcellularLocation>
</comment>
<keyword evidence="6 12" id="KW-0863">Zinc-finger</keyword>
<name>G3NU87_GASAC</name>
<dbReference type="InterPro" id="IPR013087">
    <property type="entry name" value="Znf_C2H2_type"/>
</dbReference>
<feature type="region of interest" description="Disordered" evidence="13">
    <location>
        <begin position="607"/>
        <end position="635"/>
    </location>
</feature>
<dbReference type="Gene3D" id="3.30.160.60">
    <property type="entry name" value="Classic Zinc Finger"/>
    <property type="match status" value="1"/>
</dbReference>
<evidence type="ECO:0000256" key="7">
    <source>
        <dbReference type="ARBA" id="ARBA00022833"/>
    </source>
</evidence>
<feature type="domain" description="C2H2-type" evidence="14">
    <location>
        <begin position="1111"/>
        <end position="1140"/>
    </location>
</feature>
<proteinExistence type="inferred from homology"/>
<feature type="compositionally biased region" description="Basic residues" evidence="13">
    <location>
        <begin position="621"/>
        <end position="632"/>
    </location>
</feature>
<dbReference type="GO" id="GO:0000981">
    <property type="term" value="F:DNA-binding transcription factor activity, RNA polymerase II-specific"/>
    <property type="evidence" value="ECO:0007669"/>
    <property type="project" value="TreeGrafter"/>
</dbReference>
<evidence type="ECO:0000313" key="15">
    <source>
        <dbReference type="Ensembl" id="ENSGACP00000008905.2"/>
    </source>
</evidence>
<feature type="compositionally biased region" description="Polar residues" evidence="13">
    <location>
        <begin position="704"/>
        <end position="722"/>
    </location>
</feature>
<keyword evidence="3" id="KW-0597">Phosphoprotein</keyword>
<dbReference type="GO" id="GO:0005634">
    <property type="term" value="C:nucleus"/>
    <property type="evidence" value="ECO:0007669"/>
    <property type="project" value="UniProtKB-SubCell"/>
</dbReference>
<keyword evidence="4" id="KW-0479">Metal-binding</keyword>
<reference evidence="15" key="3">
    <citation type="submission" date="2025-09" db="UniProtKB">
        <authorList>
            <consortium name="Ensembl"/>
        </authorList>
    </citation>
    <scope>IDENTIFICATION</scope>
</reference>
<evidence type="ECO:0000256" key="1">
    <source>
        <dbReference type="ARBA" id="ARBA00004123"/>
    </source>
</evidence>
<keyword evidence="8" id="KW-0805">Transcription regulation</keyword>
<protein>
    <submittedName>
        <fullName evidence="15">Zinc finger protein 654</fullName>
    </submittedName>
</protein>
<feature type="compositionally biased region" description="Basic and acidic residues" evidence="13">
    <location>
        <begin position="1226"/>
        <end position="1242"/>
    </location>
</feature>
<comment type="similarity">
    <text evidence="2">Belongs to the krueppel C2H2-type zinc-finger protein family.</text>
</comment>
<keyword evidence="11" id="KW-0539">Nucleus</keyword>
<feature type="compositionally biased region" description="Acidic residues" evidence="13">
    <location>
        <begin position="780"/>
        <end position="793"/>
    </location>
</feature>
<evidence type="ECO:0000259" key="14">
    <source>
        <dbReference type="PROSITE" id="PS50157"/>
    </source>
</evidence>
<evidence type="ECO:0000256" key="6">
    <source>
        <dbReference type="ARBA" id="ARBA00022771"/>
    </source>
</evidence>
<dbReference type="Bgee" id="ENSGACG00000006724">
    <property type="expression patterns" value="Expressed in intestinal epithelial cell and 6 other cell types or tissues"/>
</dbReference>
<dbReference type="InterPro" id="IPR057986">
    <property type="entry name" value="TPR_Rlf/292/654"/>
</dbReference>
<keyword evidence="10" id="KW-0804">Transcription</keyword>
<dbReference type="PANTHER" id="PTHR15507:SF16">
    <property type="entry name" value="ZINC FINGER PROTEIN 654"/>
    <property type="match status" value="1"/>
</dbReference>
<evidence type="ECO:0000256" key="11">
    <source>
        <dbReference type="ARBA" id="ARBA00023242"/>
    </source>
</evidence>
<feature type="region of interest" description="Disordered" evidence="13">
    <location>
        <begin position="658"/>
        <end position="681"/>
    </location>
</feature>
<feature type="region of interest" description="Disordered" evidence="13">
    <location>
        <begin position="1339"/>
        <end position="1382"/>
    </location>
</feature>
<feature type="region of interest" description="Disordered" evidence="13">
    <location>
        <begin position="693"/>
        <end position="739"/>
    </location>
</feature>
<evidence type="ECO:0000256" key="5">
    <source>
        <dbReference type="ARBA" id="ARBA00022737"/>
    </source>
</evidence>
<feature type="region of interest" description="Disordered" evidence="13">
    <location>
        <begin position="1203"/>
        <end position="1242"/>
    </location>
</feature>
<reference evidence="15" key="2">
    <citation type="submission" date="2025-08" db="UniProtKB">
        <authorList>
            <consortium name="Ensembl"/>
        </authorList>
    </citation>
    <scope>IDENTIFICATION</scope>
</reference>
<evidence type="ECO:0000256" key="12">
    <source>
        <dbReference type="PROSITE-ProRule" id="PRU00042"/>
    </source>
</evidence>
<dbReference type="AlphaFoldDB" id="G3NU87"/>
<dbReference type="Proteomes" id="UP000007635">
    <property type="component" value="Chromosome XVI"/>
</dbReference>
<dbReference type="PROSITE" id="PS50157">
    <property type="entry name" value="ZINC_FINGER_C2H2_2"/>
    <property type="match status" value="3"/>
</dbReference>
<dbReference type="InterPro" id="IPR052251">
    <property type="entry name" value="GH-ZnFinger_Regulators"/>
</dbReference>
<accession>G3NU87</accession>